<dbReference type="Gene3D" id="1.20.1250.20">
    <property type="entry name" value="MFS general substrate transporter like domains"/>
    <property type="match status" value="2"/>
</dbReference>
<dbReference type="Proteomes" id="UP001519290">
    <property type="component" value="Unassembled WGS sequence"/>
</dbReference>
<accession>A0ABS4WVE4</accession>
<feature type="transmembrane region" description="Helical" evidence="6">
    <location>
        <begin position="406"/>
        <end position="425"/>
    </location>
</feature>
<keyword evidence="4 6" id="KW-1133">Transmembrane helix</keyword>
<dbReference type="SUPFAM" id="SSF103473">
    <property type="entry name" value="MFS general substrate transporter"/>
    <property type="match status" value="1"/>
</dbReference>
<keyword evidence="2" id="KW-0813">Transport</keyword>
<sequence length="445" mass="48020">MSTSPPSTIAPAPLERPIYRRIVVRLVAFVTLMYLLNQFDRGNLAFARETLSADIGLSNAAFGLGAGIFFIGYFLFEVPSNLLLHRFGARRWLARIMITWGLVTFAMMFTQDTTSFYILRFALGAAEAGFFPGAVYFISQWLPSRERGKVMALLSAAGPAAYLLAGPLSGVLLGLDGRASLHGWQWLFLIEGLMTVTIGILCLFVLVDSPRDARWLDEREKAALQRSLREDIGDSSSHETRIWHIVRQPRVLLLAGVYTCMQITNAGLIFWLPAITSRIGGLSTLEVTSLSVAPYAFQIIGLFVLGQQSDKHGRRHLYVLLGCLCIAAGLAASALVGPAAGLIALCLSFFGYGTMSAFWSLASSYLDTTSGGAAGLAFVNSIAALGGFVGPTIFGFLKDLTGSDRASLLVLTLFGVLASALVLFVRDPRDRGTTTHGTPTKEATS</sequence>
<evidence type="ECO:0000256" key="3">
    <source>
        <dbReference type="ARBA" id="ARBA00022692"/>
    </source>
</evidence>
<reference evidence="8 9" key="1">
    <citation type="submission" date="2021-03" db="EMBL/GenBank/DDBJ databases">
        <title>Sequencing the genomes of 1000 actinobacteria strains.</title>
        <authorList>
            <person name="Klenk H.-P."/>
        </authorList>
    </citation>
    <scope>NUCLEOTIDE SEQUENCE [LARGE SCALE GENOMIC DNA]</scope>
    <source>
        <strain evidence="8 9">DSM 14566</strain>
    </source>
</reference>
<keyword evidence="5 6" id="KW-0472">Membrane</keyword>
<keyword evidence="3 6" id="KW-0812">Transmembrane</keyword>
<evidence type="ECO:0000256" key="2">
    <source>
        <dbReference type="ARBA" id="ARBA00022448"/>
    </source>
</evidence>
<comment type="subcellular location">
    <subcellularLocation>
        <location evidence="1">Cell membrane</location>
        <topology evidence="1">Multi-pass membrane protein</topology>
    </subcellularLocation>
</comment>
<keyword evidence="9" id="KW-1185">Reference proteome</keyword>
<dbReference type="Pfam" id="PF07690">
    <property type="entry name" value="MFS_1"/>
    <property type="match status" value="1"/>
</dbReference>
<feature type="transmembrane region" description="Helical" evidence="6">
    <location>
        <begin position="342"/>
        <end position="361"/>
    </location>
</feature>
<feature type="transmembrane region" description="Helical" evidence="6">
    <location>
        <begin position="317"/>
        <end position="336"/>
    </location>
</feature>
<dbReference type="RefSeq" id="WP_209897849.1">
    <property type="nucleotide sequence ID" value="NZ_BAAAJW010000006.1"/>
</dbReference>
<dbReference type="InterPro" id="IPR011701">
    <property type="entry name" value="MFS"/>
</dbReference>
<dbReference type="PROSITE" id="PS50850">
    <property type="entry name" value="MFS"/>
    <property type="match status" value="1"/>
</dbReference>
<feature type="transmembrane region" description="Helical" evidence="6">
    <location>
        <begin position="18"/>
        <end position="36"/>
    </location>
</feature>
<evidence type="ECO:0000256" key="4">
    <source>
        <dbReference type="ARBA" id="ARBA00022989"/>
    </source>
</evidence>
<evidence type="ECO:0000313" key="8">
    <source>
        <dbReference type="EMBL" id="MBP2380172.1"/>
    </source>
</evidence>
<feature type="transmembrane region" description="Helical" evidence="6">
    <location>
        <begin position="92"/>
        <end position="110"/>
    </location>
</feature>
<feature type="transmembrane region" description="Helical" evidence="6">
    <location>
        <begin position="56"/>
        <end position="76"/>
    </location>
</feature>
<proteinExistence type="predicted"/>
<evidence type="ECO:0000256" key="6">
    <source>
        <dbReference type="SAM" id="Phobius"/>
    </source>
</evidence>
<evidence type="ECO:0000313" key="9">
    <source>
        <dbReference type="Proteomes" id="UP001519290"/>
    </source>
</evidence>
<dbReference type="EMBL" id="JAGIOD010000001">
    <property type="protein sequence ID" value="MBP2380172.1"/>
    <property type="molecule type" value="Genomic_DNA"/>
</dbReference>
<name>A0ABS4WVE4_9MICO</name>
<feature type="transmembrane region" description="Helical" evidence="6">
    <location>
        <begin position="186"/>
        <end position="207"/>
    </location>
</feature>
<feature type="domain" description="Major facilitator superfamily (MFS) profile" evidence="7">
    <location>
        <begin position="26"/>
        <end position="430"/>
    </location>
</feature>
<dbReference type="InterPro" id="IPR020846">
    <property type="entry name" value="MFS_dom"/>
</dbReference>
<feature type="transmembrane region" description="Helical" evidence="6">
    <location>
        <begin position="287"/>
        <end position="305"/>
    </location>
</feature>
<organism evidence="8 9">
    <name type="scientific">Brachybacterium sacelli</name>
    <dbReference type="NCBI Taxonomy" id="173364"/>
    <lineage>
        <taxon>Bacteria</taxon>
        <taxon>Bacillati</taxon>
        <taxon>Actinomycetota</taxon>
        <taxon>Actinomycetes</taxon>
        <taxon>Micrococcales</taxon>
        <taxon>Dermabacteraceae</taxon>
        <taxon>Brachybacterium</taxon>
    </lineage>
</organism>
<dbReference type="PANTHER" id="PTHR43791:SF36">
    <property type="entry name" value="TRANSPORTER, PUTATIVE (AFU_ORTHOLOGUE AFUA_6G08340)-RELATED"/>
    <property type="match status" value="1"/>
</dbReference>
<dbReference type="InterPro" id="IPR036259">
    <property type="entry name" value="MFS_trans_sf"/>
</dbReference>
<gene>
    <name evidence="8" type="ORF">JOF43_000129</name>
</gene>
<feature type="transmembrane region" description="Helical" evidence="6">
    <location>
        <begin position="116"/>
        <end position="138"/>
    </location>
</feature>
<feature type="transmembrane region" description="Helical" evidence="6">
    <location>
        <begin position="150"/>
        <end position="174"/>
    </location>
</feature>
<dbReference type="PANTHER" id="PTHR43791">
    <property type="entry name" value="PERMEASE-RELATED"/>
    <property type="match status" value="1"/>
</dbReference>
<evidence type="ECO:0000259" key="7">
    <source>
        <dbReference type="PROSITE" id="PS50850"/>
    </source>
</evidence>
<comment type="caution">
    <text evidence="8">The sequence shown here is derived from an EMBL/GenBank/DDBJ whole genome shotgun (WGS) entry which is preliminary data.</text>
</comment>
<feature type="transmembrane region" description="Helical" evidence="6">
    <location>
        <begin position="373"/>
        <end position="394"/>
    </location>
</feature>
<evidence type="ECO:0000256" key="1">
    <source>
        <dbReference type="ARBA" id="ARBA00004651"/>
    </source>
</evidence>
<feature type="transmembrane region" description="Helical" evidence="6">
    <location>
        <begin position="251"/>
        <end position="275"/>
    </location>
</feature>
<dbReference type="CDD" id="cd17319">
    <property type="entry name" value="MFS_ExuT_GudP_like"/>
    <property type="match status" value="1"/>
</dbReference>
<evidence type="ECO:0000256" key="5">
    <source>
        <dbReference type="ARBA" id="ARBA00023136"/>
    </source>
</evidence>
<protein>
    <submittedName>
        <fullName evidence="8">MFS family permease</fullName>
    </submittedName>
</protein>